<proteinExistence type="predicted"/>
<evidence type="ECO:0000256" key="1">
    <source>
        <dbReference type="SAM" id="Phobius"/>
    </source>
</evidence>
<keyword evidence="1" id="KW-0472">Membrane</keyword>
<name>A0A7J7IX55_BUGNE</name>
<keyword evidence="3" id="KW-1185">Reference proteome</keyword>
<dbReference type="AlphaFoldDB" id="A0A7J7IX55"/>
<dbReference type="PROSITE" id="PS51257">
    <property type="entry name" value="PROKAR_LIPOPROTEIN"/>
    <property type="match status" value="1"/>
</dbReference>
<evidence type="ECO:0000313" key="3">
    <source>
        <dbReference type="Proteomes" id="UP000593567"/>
    </source>
</evidence>
<organism evidence="2 3">
    <name type="scientific">Bugula neritina</name>
    <name type="common">Brown bryozoan</name>
    <name type="synonym">Sertularia neritina</name>
    <dbReference type="NCBI Taxonomy" id="10212"/>
    <lineage>
        <taxon>Eukaryota</taxon>
        <taxon>Metazoa</taxon>
        <taxon>Spiralia</taxon>
        <taxon>Lophotrochozoa</taxon>
        <taxon>Bryozoa</taxon>
        <taxon>Gymnolaemata</taxon>
        <taxon>Cheilostomatida</taxon>
        <taxon>Flustrina</taxon>
        <taxon>Buguloidea</taxon>
        <taxon>Bugulidae</taxon>
        <taxon>Bugula</taxon>
    </lineage>
</organism>
<comment type="caution">
    <text evidence="2">The sequence shown here is derived from an EMBL/GenBank/DDBJ whole genome shotgun (WGS) entry which is preliminary data.</text>
</comment>
<feature type="transmembrane region" description="Helical" evidence="1">
    <location>
        <begin position="37"/>
        <end position="61"/>
    </location>
</feature>
<accession>A0A7J7IX55</accession>
<dbReference type="Proteomes" id="UP000593567">
    <property type="component" value="Unassembled WGS sequence"/>
</dbReference>
<keyword evidence="1" id="KW-1133">Transmembrane helix</keyword>
<evidence type="ECO:0000313" key="2">
    <source>
        <dbReference type="EMBL" id="KAF6018440.1"/>
    </source>
</evidence>
<protein>
    <submittedName>
        <fullName evidence="2">Uncharacterized protein</fullName>
    </submittedName>
</protein>
<gene>
    <name evidence="2" type="ORF">EB796_023245</name>
</gene>
<sequence length="68" mass="7978">MLGLYNKIKILLSFSPVFYSCKIVSFLLLLFLRISPWLSLIIISLFLRSVFIQLVCIKLIFITNHFLL</sequence>
<reference evidence="2" key="1">
    <citation type="submission" date="2020-06" db="EMBL/GenBank/DDBJ databases">
        <title>Draft genome of Bugula neritina, a colonial animal packing powerful symbionts and potential medicines.</title>
        <authorList>
            <person name="Rayko M."/>
        </authorList>
    </citation>
    <scope>NUCLEOTIDE SEQUENCE [LARGE SCALE GENOMIC DNA]</scope>
    <source>
        <strain evidence="2">Kwan_BN1</strain>
    </source>
</reference>
<feature type="transmembrane region" description="Helical" evidence="1">
    <location>
        <begin position="12"/>
        <end position="31"/>
    </location>
</feature>
<keyword evidence="1" id="KW-0812">Transmembrane</keyword>
<dbReference type="EMBL" id="VXIV02003310">
    <property type="protein sequence ID" value="KAF6018440.1"/>
    <property type="molecule type" value="Genomic_DNA"/>
</dbReference>